<keyword evidence="1" id="KW-0378">Hydrolase</keyword>
<name>A0A3M3A0D8_PSEYM</name>
<comment type="caution">
    <text evidence="2">The sequence shown here is derived from an EMBL/GenBank/DDBJ whole genome shotgun (WGS) entry which is preliminary data.</text>
</comment>
<organism evidence="2 3">
    <name type="scientific">Pseudomonas syringae pv. maculicola</name>
    <dbReference type="NCBI Taxonomy" id="59511"/>
    <lineage>
        <taxon>Bacteria</taxon>
        <taxon>Pseudomonadati</taxon>
        <taxon>Pseudomonadota</taxon>
        <taxon>Gammaproteobacteria</taxon>
        <taxon>Pseudomonadales</taxon>
        <taxon>Pseudomonadaceae</taxon>
        <taxon>Pseudomonas</taxon>
    </lineage>
</organism>
<dbReference type="Gene3D" id="3.40.720.10">
    <property type="entry name" value="Alkaline Phosphatase, subunit A"/>
    <property type="match status" value="1"/>
</dbReference>
<reference evidence="2 3" key="1">
    <citation type="submission" date="2018-08" db="EMBL/GenBank/DDBJ databases">
        <title>Recombination of ecologically and evolutionarily significant loci maintains genetic cohesion in the Pseudomonas syringae species complex.</title>
        <authorList>
            <person name="Dillon M."/>
            <person name="Thakur S."/>
            <person name="Almeida R.N.D."/>
            <person name="Weir B.S."/>
            <person name="Guttman D.S."/>
        </authorList>
    </citation>
    <scope>NUCLEOTIDE SEQUENCE [LARGE SCALE GENOMIC DNA]</scope>
    <source>
        <strain evidence="2 3">88_10</strain>
    </source>
</reference>
<sequence length="49" mass="5593">MVIYAENRSFNNLFGNFPGVQKPLSSVRPADYVQRDRNGTLLDKLPPAW</sequence>
<evidence type="ECO:0000256" key="1">
    <source>
        <dbReference type="ARBA" id="ARBA00022801"/>
    </source>
</evidence>
<dbReference type="AlphaFoldDB" id="A0A3M3A0D8"/>
<dbReference type="InterPro" id="IPR017850">
    <property type="entry name" value="Alkaline_phosphatase_core_sf"/>
</dbReference>
<feature type="non-terminal residue" evidence="2">
    <location>
        <position position="49"/>
    </location>
</feature>
<dbReference type="Proteomes" id="UP000282378">
    <property type="component" value="Unassembled WGS sequence"/>
</dbReference>
<protein>
    <submittedName>
        <fullName evidence="2">Acid phosphatase</fullName>
    </submittedName>
</protein>
<gene>
    <name evidence="2" type="ORF">APX70_03736</name>
</gene>
<evidence type="ECO:0000313" key="3">
    <source>
        <dbReference type="Proteomes" id="UP000282378"/>
    </source>
</evidence>
<evidence type="ECO:0000313" key="2">
    <source>
        <dbReference type="EMBL" id="RML93941.1"/>
    </source>
</evidence>
<dbReference type="EMBL" id="RBNL01001036">
    <property type="protein sequence ID" value="RML93941.1"/>
    <property type="molecule type" value="Genomic_DNA"/>
</dbReference>
<proteinExistence type="predicted"/>
<dbReference type="GO" id="GO:0016788">
    <property type="term" value="F:hydrolase activity, acting on ester bonds"/>
    <property type="evidence" value="ECO:0007669"/>
    <property type="project" value="InterPro"/>
</dbReference>
<dbReference type="InterPro" id="IPR007312">
    <property type="entry name" value="Phosphoesterase"/>
</dbReference>
<accession>A0A3M3A0D8</accession>
<dbReference type="Pfam" id="PF04185">
    <property type="entry name" value="Phosphoesterase"/>
    <property type="match status" value="1"/>
</dbReference>